<evidence type="ECO:0000313" key="1">
    <source>
        <dbReference type="EMBL" id="KXA90658.1"/>
    </source>
</evidence>
<dbReference type="InterPro" id="IPR007183">
    <property type="entry name" value="UPF0280"/>
</dbReference>
<dbReference type="PIRSF" id="PIRSF006421">
    <property type="entry name" value="UCP006421"/>
    <property type="match status" value="1"/>
</dbReference>
<organism evidence="1 2">
    <name type="scientific">candidate division MSBL1 archaeon SCGC-AAA259D14</name>
    <dbReference type="NCBI Taxonomy" id="1698261"/>
    <lineage>
        <taxon>Archaea</taxon>
        <taxon>Methanobacteriati</taxon>
        <taxon>Methanobacteriota</taxon>
        <taxon>candidate division MSBL1</taxon>
    </lineage>
</organism>
<comment type="caution">
    <text evidence="1">The sequence shown here is derived from an EMBL/GenBank/DDBJ whole genome shotgun (WGS) entry which is preliminary data.</text>
</comment>
<evidence type="ECO:0000313" key="2">
    <source>
        <dbReference type="Proteomes" id="UP000070589"/>
    </source>
</evidence>
<dbReference type="EMBL" id="LHXL01000002">
    <property type="protein sequence ID" value="KXA90658.1"/>
    <property type="molecule type" value="Genomic_DNA"/>
</dbReference>
<dbReference type="InterPro" id="IPR003374">
    <property type="entry name" value="ApbE-like_sf"/>
</dbReference>
<dbReference type="Proteomes" id="UP000070589">
    <property type="component" value="Unassembled WGS sequence"/>
</dbReference>
<dbReference type="AlphaFoldDB" id="A0A133U8Z4"/>
<dbReference type="SUPFAM" id="SSF143631">
    <property type="entry name" value="ApbE-like"/>
    <property type="match status" value="1"/>
</dbReference>
<protein>
    <submittedName>
        <fullName evidence="1">Uncharacterized protein</fullName>
    </submittedName>
</protein>
<sequence length="254" mass="27511">MLLYERRWSFRETRLKIKSDSENSIKLAIESALNARRKIERFIVGHPEFRNSLEPLNWDEENYSGIIHLMLRGSKIAKVGPFAAVAGSISQVATESITRRDDDNILVDNGGDVSIAGNREFKVGIYAGDSPASGKFAFLINPENLPLGICTSSGSVGHSISFGDSDAVTVVADECSIADAVATGVANEVKGDDIESSIKRGLDRADDIPEIEGCLIVRGESMGRVGRLPKILSLSDGNLTYPEELTPDSRSILE</sequence>
<gene>
    <name evidence="1" type="ORF">AKJ62_00320</name>
</gene>
<keyword evidence="2" id="KW-1185">Reference proteome</keyword>
<reference evidence="1 2" key="1">
    <citation type="journal article" date="2016" name="Sci. Rep.">
        <title>Metabolic traits of an uncultured archaeal lineage -MSBL1- from brine pools of the Red Sea.</title>
        <authorList>
            <person name="Mwirichia R."/>
            <person name="Alam I."/>
            <person name="Rashid M."/>
            <person name="Vinu M."/>
            <person name="Ba-Alawi W."/>
            <person name="Anthony Kamau A."/>
            <person name="Kamanda Ngugi D."/>
            <person name="Goker M."/>
            <person name="Klenk H.P."/>
            <person name="Bajic V."/>
            <person name="Stingl U."/>
        </authorList>
    </citation>
    <scope>NUCLEOTIDE SEQUENCE [LARGE SCALE GENOMIC DNA]</scope>
    <source>
        <strain evidence="1">SCGC-AAA259D14</strain>
    </source>
</reference>
<name>A0A133U8Z4_9EURY</name>
<proteinExistence type="predicted"/>
<dbReference type="Gene3D" id="3.10.520.10">
    <property type="entry name" value="ApbE-like domains"/>
    <property type="match status" value="1"/>
</dbReference>
<accession>A0A133U8Z4</accession>